<keyword evidence="4" id="KW-0658">Purine biosynthesis</keyword>
<dbReference type="InterPro" id="IPR010075">
    <property type="entry name" value="PRibForGlyAmidine_synth_PurQ"/>
</dbReference>
<evidence type="ECO:0000256" key="7">
    <source>
        <dbReference type="ARBA" id="ARBA00022962"/>
    </source>
</evidence>
<dbReference type="PIRSF" id="PIRSF001586">
    <property type="entry name" value="FGAM_synth_I"/>
    <property type="match status" value="1"/>
</dbReference>
<evidence type="ECO:0000256" key="5">
    <source>
        <dbReference type="ARBA" id="ARBA00022801"/>
    </source>
</evidence>
<dbReference type="PANTHER" id="PTHR10099">
    <property type="entry name" value="PHOSPHORIBOSYLFORMYLGLYCINAMIDINE SYNTHASE"/>
    <property type="match status" value="1"/>
</dbReference>
<dbReference type="Gene3D" id="3.40.50.880">
    <property type="match status" value="1"/>
</dbReference>
<dbReference type="GO" id="GO:0005524">
    <property type="term" value="F:ATP binding"/>
    <property type="evidence" value="ECO:0007669"/>
    <property type="project" value="UniProtKB-KW"/>
</dbReference>
<keyword evidence="6" id="KW-0067">ATP-binding</keyword>
<dbReference type="EMBL" id="JACRDE010000596">
    <property type="protein sequence ID" value="MBI5252349.1"/>
    <property type="molecule type" value="Genomic_DNA"/>
</dbReference>
<reference evidence="8" key="1">
    <citation type="submission" date="2020-07" db="EMBL/GenBank/DDBJ databases">
        <title>Huge and variable diversity of episymbiotic CPR bacteria and DPANN archaea in groundwater ecosystems.</title>
        <authorList>
            <person name="He C.Y."/>
            <person name="Keren R."/>
            <person name="Whittaker M."/>
            <person name="Farag I.F."/>
            <person name="Doudna J."/>
            <person name="Cate J.H.D."/>
            <person name="Banfield J.F."/>
        </authorList>
    </citation>
    <scope>NUCLEOTIDE SEQUENCE</scope>
    <source>
        <strain evidence="8">NC_groundwater_1664_Pr3_B-0.1um_52_9</strain>
    </source>
</reference>
<name>A0A9D6V6C8_9BACT</name>
<evidence type="ECO:0000256" key="4">
    <source>
        <dbReference type="ARBA" id="ARBA00022755"/>
    </source>
</evidence>
<evidence type="ECO:0000313" key="9">
    <source>
        <dbReference type="Proteomes" id="UP000807825"/>
    </source>
</evidence>
<dbReference type="AlphaFoldDB" id="A0A9D6V6C8"/>
<dbReference type="InterPro" id="IPR029062">
    <property type="entry name" value="Class_I_gatase-like"/>
</dbReference>
<organism evidence="8 9">
    <name type="scientific">Desulfomonile tiedjei</name>
    <dbReference type="NCBI Taxonomy" id="2358"/>
    <lineage>
        <taxon>Bacteria</taxon>
        <taxon>Pseudomonadati</taxon>
        <taxon>Thermodesulfobacteriota</taxon>
        <taxon>Desulfomonilia</taxon>
        <taxon>Desulfomonilales</taxon>
        <taxon>Desulfomonilaceae</taxon>
        <taxon>Desulfomonile</taxon>
    </lineage>
</organism>
<comment type="caution">
    <text evidence="8">The sequence shown here is derived from an EMBL/GenBank/DDBJ whole genome shotgun (WGS) entry which is preliminary data.</text>
</comment>
<dbReference type="SUPFAM" id="SSF52317">
    <property type="entry name" value="Class I glutamine amidotransferase-like"/>
    <property type="match status" value="1"/>
</dbReference>
<dbReference type="GO" id="GO:0004642">
    <property type="term" value="F:phosphoribosylformylglycinamidine synthase activity"/>
    <property type="evidence" value="ECO:0007669"/>
    <property type="project" value="InterPro"/>
</dbReference>
<keyword evidence="5" id="KW-0378">Hydrolase</keyword>
<gene>
    <name evidence="8" type="ORF">HY912_22880</name>
</gene>
<evidence type="ECO:0000256" key="2">
    <source>
        <dbReference type="ARBA" id="ARBA00022598"/>
    </source>
</evidence>
<dbReference type="GO" id="GO:0006189">
    <property type="term" value="P:'de novo' IMP biosynthetic process"/>
    <property type="evidence" value="ECO:0007669"/>
    <property type="project" value="InterPro"/>
</dbReference>
<dbReference type="PANTHER" id="PTHR10099:SF1">
    <property type="entry name" value="PHOSPHORIBOSYLFORMYLGLYCINAMIDINE SYNTHASE"/>
    <property type="match status" value="1"/>
</dbReference>
<keyword evidence="3" id="KW-0547">Nucleotide-binding</keyword>
<keyword evidence="7" id="KW-0315">Glutamine amidotransferase</keyword>
<dbReference type="GO" id="GO:0016787">
    <property type="term" value="F:hydrolase activity"/>
    <property type="evidence" value="ECO:0007669"/>
    <property type="project" value="UniProtKB-KW"/>
</dbReference>
<dbReference type="Pfam" id="PF13507">
    <property type="entry name" value="GATase_5"/>
    <property type="match status" value="1"/>
</dbReference>
<evidence type="ECO:0000313" key="8">
    <source>
        <dbReference type="EMBL" id="MBI5252349.1"/>
    </source>
</evidence>
<keyword evidence="2" id="KW-0436">Ligase</keyword>
<protein>
    <submittedName>
        <fullName evidence="8">Phosphoribosylformylglycinamidine synthase subunit PurQ</fullName>
    </submittedName>
</protein>
<dbReference type="GO" id="GO:0005737">
    <property type="term" value="C:cytoplasm"/>
    <property type="evidence" value="ECO:0007669"/>
    <property type="project" value="TreeGrafter"/>
</dbReference>
<proteinExistence type="predicted"/>
<evidence type="ECO:0000256" key="6">
    <source>
        <dbReference type="ARBA" id="ARBA00022840"/>
    </source>
</evidence>
<accession>A0A9D6V6C8</accession>
<sequence>MNLTALVPTGHGINCENETRRALELAGFDRIDLVHLNFIARGHTDPADYNIIVFPGGFLDGDDLGAAQACANRIRHSRINGGRLIDRLMEFIHRGGLLLGICNGFQLLTKLGLLPATKGDYGRRDVTLTANDRGRFEDRWVHLVVDPASPCVFTKGIRRLYLPVRHGEGKIIGMATDTTRGLVEGHQAVLRYCLADSDEPTMTYPENPNGSELAIAGVCDTTGRVFGLMPHPECFVHRTNHPRWTREELPEEGAGLAIFNNAAAFLREA</sequence>
<dbReference type="PROSITE" id="PS51273">
    <property type="entry name" value="GATASE_TYPE_1"/>
    <property type="match status" value="1"/>
</dbReference>
<keyword evidence="1" id="KW-0963">Cytoplasm</keyword>
<dbReference type="Proteomes" id="UP000807825">
    <property type="component" value="Unassembled WGS sequence"/>
</dbReference>
<evidence type="ECO:0000256" key="3">
    <source>
        <dbReference type="ARBA" id="ARBA00022741"/>
    </source>
</evidence>
<dbReference type="SMART" id="SM01211">
    <property type="entry name" value="GATase_5"/>
    <property type="match status" value="1"/>
</dbReference>
<evidence type="ECO:0000256" key="1">
    <source>
        <dbReference type="ARBA" id="ARBA00022490"/>
    </source>
</evidence>